<feature type="transmembrane region" description="Helical" evidence="17">
    <location>
        <begin position="736"/>
        <end position="759"/>
    </location>
</feature>
<keyword evidence="6 17" id="KW-0812">Transmembrane</keyword>
<dbReference type="InterPro" id="IPR029787">
    <property type="entry name" value="Nucleotide_cyclase"/>
</dbReference>
<dbReference type="GO" id="GO:0004016">
    <property type="term" value="F:adenylate cyclase activity"/>
    <property type="evidence" value="ECO:0007669"/>
    <property type="project" value="UniProtKB-EC"/>
</dbReference>
<dbReference type="PANTHER" id="PTHR45627">
    <property type="entry name" value="ADENYLATE CYCLASE TYPE 1"/>
    <property type="match status" value="1"/>
</dbReference>
<feature type="transmembrane region" description="Helical" evidence="17">
    <location>
        <begin position="704"/>
        <end position="724"/>
    </location>
</feature>
<feature type="transmembrane region" description="Helical" evidence="17">
    <location>
        <begin position="201"/>
        <end position="221"/>
    </location>
</feature>
<feature type="transmembrane region" description="Helical" evidence="17">
    <location>
        <begin position="766"/>
        <end position="785"/>
    </location>
</feature>
<evidence type="ECO:0000313" key="20">
    <source>
        <dbReference type="WBParaSite" id="MBELARI_LOCUS9965"/>
    </source>
</evidence>
<keyword evidence="19" id="KW-1185">Reference proteome</keyword>
<feature type="transmembrane region" description="Helical" evidence="17">
    <location>
        <begin position="675"/>
        <end position="697"/>
    </location>
</feature>
<dbReference type="GO" id="GO:0007193">
    <property type="term" value="P:adenylate cyclase-inhibiting G protein-coupled receptor signaling pathway"/>
    <property type="evidence" value="ECO:0007669"/>
    <property type="project" value="TreeGrafter"/>
</dbReference>
<dbReference type="SUPFAM" id="SSF55073">
    <property type="entry name" value="Nucleotide cyclase"/>
    <property type="match status" value="2"/>
</dbReference>
<keyword evidence="11 17" id="KW-1133">Transmembrane helix</keyword>
<evidence type="ECO:0000256" key="16">
    <source>
        <dbReference type="SAM" id="MobiDB-lite"/>
    </source>
</evidence>
<dbReference type="CDD" id="cd07302">
    <property type="entry name" value="CHD"/>
    <property type="match status" value="2"/>
</dbReference>
<dbReference type="Proteomes" id="UP000887575">
    <property type="component" value="Unassembled WGS sequence"/>
</dbReference>
<evidence type="ECO:0000313" key="19">
    <source>
        <dbReference type="Proteomes" id="UP000887575"/>
    </source>
</evidence>
<feature type="transmembrane region" description="Helical" evidence="17">
    <location>
        <begin position="142"/>
        <end position="164"/>
    </location>
</feature>
<dbReference type="GO" id="GO:0006171">
    <property type="term" value="P:cAMP biosynthetic process"/>
    <property type="evidence" value="ECO:0007669"/>
    <property type="project" value="UniProtKB-KW"/>
</dbReference>
<dbReference type="PROSITE" id="PS00452">
    <property type="entry name" value="GUANYLATE_CYCLASE_1"/>
    <property type="match status" value="2"/>
</dbReference>
<name>A0AAF3FSC6_9BILA</name>
<dbReference type="FunFam" id="3.30.70.1230:FF:000032">
    <property type="entry name" value="Adenylyl cyclase 78C"/>
    <property type="match status" value="1"/>
</dbReference>
<evidence type="ECO:0000256" key="4">
    <source>
        <dbReference type="ARBA" id="ARBA00004141"/>
    </source>
</evidence>
<reference evidence="20" key="1">
    <citation type="submission" date="2024-02" db="UniProtKB">
        <authorList>
            <consortium name="WormBaseParasite"/>
        </authorList>
    </citation>
    <scope>IDENTIFICATION</scope>
</reference>
<feature type="region of interest" description="Disordered" evidence="16">
    <location>
        <begin position="1094"/>
        <end position="1116"/>
    </location>
</feature>
<dbReference type="Pfam" id="PF00211">
    <property type="entry name" value="Guanylate_cyc"/>
    <property type="match status" value="2"/>
</dbReference>
<evidence type="ECO:0000256" key="5">
    <source>
        <dbReference type="ARBA" id="ARBA00012201"/>
    </source>
</evidence>
<comment type="cofactor">
    <cofactor evidence="3">
        <name>Mg(2+)</name>
        <dbReference type="ChEBI" id="CHEBI:18420"/>
    </cofactor>
</comment>
<dbReference type="GO" id="GO:0035556">
    <property type="term" value="P:intracellular signal transduction"/>
    <property type="evidence" value="ECO:0007669"/>
    <property type="project" value="InterPro"/>
</dbReference>
<comment type="similarity">
    <text evidence="15">Belongs to the adenylyl cyclase class-4/guanylyl cyclase family.</text>
</comment>
<evidence type="ECO:0000256" key="2">
    <source>
        <dbReference type="ARBA" id="ARBA00001593"/>
    </source>
</evidence>
<evidence type="ECO:0000259" key="18">
    <source>
        <dbReference type="PROSITE" id="PS50125"/>
    </source>
</evidence>
<keyword evidence="8" id="KW-0547">Nucleotide-binding</keyword>
<dbReference type="FunFam" id="3.30.70.1230:FF:000069">
    <property type="entry name" value="Adenylyl CYclase"/>
    <property type="match status" value="1"/>
</dbReference>
<comment type="catalytic activity">
    <reaction evidence="1">
        <text>GTP = 3',5'-cyclic GMP + diphosphate</text>
        <dbReference type="Rhea" id="RHEA:13665"/>
        <dbReference type="ChEBI" id="CHEBI:33019"/>
        <dbReference type="ChEBI" id="CHEBI:37565"/>
        <dbReference type="ChEBI" id="CHEBI:57746"/>
        <dbReference type="EC" id="4.6.1.2"/>
    </reaction>
</comment>
<feature type="transmembrane region" description="Helical" evidence="17">
    <location>
        <begin position="108"/>
        <end position="130"/>
    </location>
</feature>
<evidence type="ECO:0000256" key="8">
    <source>
        <dbReference type="ARBA" id="ARBA00022741"/>
    </source>
</evidence>
<proteinExistence type="inferred from homology"/>
<protein>
    <recommendedName>
        <fullName evidence="5">adenylate cyclase</fullName>
        <ecNumber evidence="5">4.6.1.1</ecNumber>
    </recommendedName>
</protein>
<evidence type="ECO:0000256" key="13">
    <source>
        <dbReference type="ARBA" id="ARBA00023136"/>
    </source>
</evidence>
<evidence type="ECO:0000256" key="7">
    <source>
        <dbReference type="ARBA" id="ARBA00022723"/>
    </source>
</evidence>
<dbReference type="EC" id="4.6.1.1" evidence="5"/>
<evidence type="ECO:0000256" key="9">
    <source>
        <dbReference type="ARBA" id="ARBA00022840"/>
    </source>
</evidence>
<sequence>MGRLTTIGEMSNFEFFVDEKREKDSIFTDLNQNHSKIVSNDVQHPLISQKQMSSTPGDAGTKAEIRSVLLRHWRTLDRARLNMFHLWVLGYTMAHLFAIYYFKQKDESLKYSCLGLIVIFFVYSILAFLAGRLRELDSKRMFILSLLSTMIFPIAIWVIYLPYLVQEIKQGRVPEMSSLFTSLCISTIYQHLILPRRRRLFLILCVFWNFLNFFLLLMINLTPLRRDGGVLNSIFSFSIHQAIVSLIGLMCDANEAANRADIANKLTEAVYRRTELETLKDRQEQLLLSVIPAYLADKVSKMIVASSSQYKTQPDPRLRGHKLFHELHVQVHDNVSILFADIVNFTVLAAQLSAKDLVRTLNELYSKFDRDAQKLQCMRIKFLGDCYYCVSGMPVNRPNHADMCVVMGLEMINTIKQIRNATGVDVNMRIGVHTGSVLCGILGLRKWQFDVWSDDVTLANHMESAGVPGAVHITKTTRDMLLGDYCIVEANSDDPHIVAHGEPTYHILPDKTTVIERTASIYRNKRRAMDMSVEENGTGVGLSPASAHNPRISMKSKVSKMVEFWGAETPFANLARKRSVQGRNECSDAPRRPHTVQSMTLIENNLTNYSLNNFTNMFSCKSTKISTSPNLLWPFSSHTYLCQFSDCTLFVLISVPLGAANMLTIRQYFPENTQILMGLIFVVCTLVLCFLAVLNRLCPFAQKIFASTAFVLSTLLTIGPHLILTSKVDESTLKKTLTSLIWLPASITHLSLVFILYRLPYSFRCFLFAIDFGLFEVLLSMFPIYNNQGNKDESSSSQQLSYQLTIILLNLIFALLLLMFVDWITNYERKAESACHVSFENEEKDVETMQDINKILIENILPSSVALKFLSPDRNVDELYARMHENVCVMFASIPNFKDFWSQWDTSRKLECLRLLNEIVCEFDKLLSKPKFSSVEKIKTVGSTYMAASGLNEAEIDEMPFDGNDAMLRRRMENAAFRNATVMIEFAMAMAQLLEVLNRDSFQNFELRIGMSVGSLVAGVIGAQKPQYDIWGNTVNLASRMDTHGEPRKIHVTTEMGQLLKRAGFRVHSRGKIKVKGVKDMMETFFLDIDSKRSSSVSQNSPAYQLNNNSSTLQVL</sequence>
<dbReference type="AlphaFoldDB" id="A0AAF3FSC6"/>
<dbReference type="WBParaSite" id="MBELARI_LOCUS9965">
    <property type="protein sequence ID" value="MBELARI_LOCUS9965"/>
    <property type="gene ID" value="MBELARI_LOCUS9965"/>
</dbReference>
<organism evidence="19 20">
    <name type="scientific">Mesorhabditis belari</name>
    <dbReference type="NCBI Taxonomy" id="2138241"/>
    <lineage>
        <taxon>Eukaryota</taxon>
        <taxon>Metazoa</taxon>
        <taxon>Ecdysozoa</taxon>
        <taxon>Nematoda</taxon>
        <taxon>Chromadorea</taxon>
        <taxon>Rhabditida</taxon>
        <taxon>Rhabditina</taxon>
        <taxon>Rhabditomorpha</taxon>
        <taxon>Rhabditoidea</taxon>
        <taxon>Rhabditidae</taxon>
        <taxon>Mesorhabditinae</taxon>
        <taxon>Mesorhabditis</taxon>
    </lineage>
</organism>
<keyword evidence="14 15" id="KW-0456">Lyase</keyword>
<dbReference type="Gene3D" id="3.30.70.1230">
    <property type="entry name" value="Nucleotide cyclase"/>
    <property type="match status" value="2"/>
</dbReference>
<dbReference type="GO" id="GO:0004383">
    <property type="term" value="F:guanylate cyclase activity"/>
    <property type="evidence" value="ECO:0007669"/>
    <property type="project" value="UniProtKB-EC"/>
</dbReference>
<keyword evidence="13 17" id="KW-0472">Membrane</keyword>
<accession>A0AAF3FSC6</accession>
<feature type="domain" description="Guanylate cyclase" evidence="18">
    <location>
        <begin position="336"/>
        <end position="463"/>
    </location>
</feature>
<dbReference type="PANTHER" id="PTHR45627:SF12">
    <property type="entry name" value="ADENYLATE CYCLASE TYPE 2"/>
    <property type="match status" value="1"/>
</dbReference>
<evidence type="ECO:0000256" key="12">
    <source>
        <dbReference type="ARBA" id="ARBA00022998"/>
    </source>
</evidence>
<dbReference type="GO" id="GO:0046872">
    <property type="term" value="F:metal ion binding"/>
    <property type="evidence" value="ECO:0007669"/>
    <property type="project" value="UniProtKB-KW"/>
</dbReference>
<dbReference type="InterPro" id="IPR001054">
    <property type="entry name" value="A/G_cyclase"/>
</dbReference>
<dbReference type="GO" id="GO:0005886">
    <property type="term" value="C:plasma membrane"/>
    <property type="evidence" value="ECO:0007669"/>
    <property type="project" value="TreeGrafter"/>
</dbReference>
<evidence type="ECO:0000256" key="14">
    <source>
        <dbReference type="ARBA" id="ARBA00023239"/>
    </source>
</evidence>
<comment type="subcellular location">
    <subcellularLocation>
        <location evidence="4">Membrane</location>
        <topology evidence="4">Multi-pass membrane protein</topology>
    </subcellularLocation>
</comment>
<evidence type="ECO:0000256" key="10">
    <source>
        <dbReference type="ARBA" id="ARBA00022842"/>
    </source>
</evidence>
<dbReference type="SMART" id="SM00044">
    <property type="entry name" value="CYCc"/>
    <property type="match status" value="2"/>
</dbReference>
<evidence type="ECO:0000256" key="15">
    <source>
        <dbReference type="RuleBase" id="RU000405"/>
    </source>
</evidence>
<evidence type="ECO:0000256" key="11">
    <source>
        <dbReference type="ARBA" id="ARBA00022989"/>
    </source>
</evidence>
<feature type="domain" description="Guanylate cyclase" evidence="18">
    <location>
        <begin position="888"/>
        <end position="1042"/>
    </location>
</feature>
<evidence type="ECO:0000256" key="6">
    <source>
        <dbReference type="ARBA" id="ARBA00022692"/>
    </source>
</evidence>
<evidence type="ECO:0000256" key="17">
    <source>
        <dbReference type="SAM" id="Phobius"/>
    </source>
</evidence>
<evidence type="ECO:0000256" key="1">
    <source>
        <dbReference type="ARBA" id="ARBA00001436"/>
    </source>
</evidence>
<dbReference type="PROSITE" id="PS50125">
    <property type="entry name" value="GUANYLATE_CYCLASE_2"/>
    <property type="match status" value="2"/>
</dbReference>
<dbReference type="GO" id="GO:0007189">
    <property type="term" value="P:adenylate cyclase-activating G protein-coupled receptor signaling pathway"/>
    <property type="evidence" value="ECO:0007669"/>
    <property type="project" value="TreeGrafter"/>
</dbReference>
<keyword evidence="7" id="KW-0479">Metal-binding</keyword>
<keyword evidence="12" id="KW-0115">cAMP biosynthesis</keyword>
<dbReference type="InterPro" id="IPR018297">
    <property type="entry name" value="A/G_cyclase_CS"/>
</dbReference>
<dbReference type="GO" id="GO:0005524">
    <property type="term" value="F:ATP binding"/>
    <property type="evidence" value="ECO:0007669"/>
    <property type="project" value="UniProtKB-KW"/>
</dbReference>
<keyword evidence="10" id="KW-0460">Magnesium</keyword>
<keyword evidence="9" id="KW-0067">ATP-binding</keyword>
<comment type="catalytic activity">
    <reaction evidence="2">
        <text>ATP = 3',5'-cyclic AMP + diphosphate</text>
        <dbReference type="Rhea" id="RHEA:15389"/>
        <dbReference type="ChEBI" id="CHEBI:30616"/>
        <dbReference type="ChEBI" id="CHEBI:33019"/>
        <dbReference type="ChEBI" id="CHEBI:58165"/>
        <dbReference type="EC" id="4.6.1.1"/>
    </reaction>
</comment>
<evidence type="ECO:0000256" key="3">
    <source>
        <dbReference type="ARBA" id="ARBA00001946"/>
    </source>
</evidence>
<feature type="transmembrane region" description="Helical" evidence="17">
    <location>
        <begin position="81"/>
        <end position="102"/>
    </location>
</feature>
<feature type="transmembrane region" description="Helical" evidence="17">
    <location>
        <begin position="800"/>
        <end position="821"/>
    </location>
</feature>